<comment type="caution">
    <text evidence="1">The sequence shown here is derived from an EMBL/GenBank/DDBJ whole genome shotgun (WGS) entry which is preliminary data.</text>
</comment>
<reference evidence="1" key="1">
    <citation type="submission" date="2013-10" db="EMBL/GenBank/DDBJ databases">
        <title>Antibiotic resistance diversity of beta-lactamase producers in the General Hospital Vienna.</title>
        <authorList>
            <person name="Barisic I."/>
            <person name="Mitteregger D."/>
            <person name="Hirschl A.M."/>
            <person name="Noehammer C."/>
            <person name="Wiesinger-Mayr H."/>
        </authorList>
    </citation>
    <scope>NUCLEOTIDE SEQUENCE [LARGE SCALE GENOMIC DNA]</scope>
    <source>
        <strain evidence="1">IS43</strain>
    </source>
</reference>
<dbReference type="AlphaFoldDB" id="W1DRH5"/>
<organism evidence="1 2">
    <name type="scientific">Klebsiella pneumoniae IS43</name>
    <dbReference type="NCBI Taxonomy" id="1432552"/>
    <lineage>
        <taxon>Bacteria</taxon>
        <taxon>Pseudomonadati</taxon>
        <taxon>Pseudomonadota</taxon>
        <taxon>Gammaproteobacteria</taxon>
        <taxon>Enterobacterales</taxon>
        <taxon>Enterobacteriaceae</taxon>
        <taxon>Klebsiella/Raoultella group</taxon>
        <taxon>Klebsiella</taxon>
        <taxon>Klebsiella pneumoniae complex</taxon>
    </lineage>
</organism>
<evidence type="ECO:0000313" key="1">
    <source>
        <dbReference type="EMBL" id="CDL11417.1"/>
    </source>
</evidence>
<keyword evidence="2" id="KW-1185">Reference proteome</keyword>
<protein>
    <submittedName>
        <fullName evidence="1">Uncharacterized protein</fullName>
    </submittedName>
</protein>
<dbReference type="EMBL" id="CBWK010000653">
    <property type="protein sequence ID" value="CDL11417.1"/>
    <property type="molecule type" value="Genomic_DNA"/>
</dbReference>
<dbReference type="Proteomes" id="UP000019183">
    <property type="component" value="Unassembled WGS sequence"/>
</dbReference>
<proteinExistence type="predicted"/>
<accession>W1DRH5</accession>
<evidence type="ECO:0000313" key="2">
    <source>
        <dbReference type="Proteomes" id="UP000019183"/>
    </source>
</evidence>
<sequence length="43" mass="4727">MIGHGYGLVKNYRIILGKLNSIVKVLGKIVDVKLSTILMDIIS</sequence>
<name>W1DRH5_KLEPN</name>